<dbReference type="RefSeq" id="WP_237202477.1">
    <property type="nucleotide sequence ID" value="NZ_BAABKP010000006.1"/>
</dbReference>
<dbReference type="PROSITE" id="PS50007">
    <property type="entry name" value="PIPLC_X_DOMAIN"/>
    <property type="match status" value="1"/>
</dbReference>
<dbReference type="Gene3D" id="2.60.200.20">
    <property type="match status" value="1"/>
</dbReference>
<proteinExistence type="predicted"/>
<organism evidence="4 5">
    <name type="scientific">Rothia endophytica</name>
    <dbReference type="NCBI Taxonomy" id="1324766"/>
    <lineage>
        <taxon>Bacteria</taxon>
        <taxon>Bacillati</taxon>
        <taxon>Actinomycetota</taxon>
        <taxon>Actinomycetes</taxon>
        <taxon>Micrococcales</taxon>
        <taxon>Micrococcaceae</taxon>
        <taxon>Rothia</taxon>
    </lineage>
</organism>
<sequence>MSHHEAHPATTTIPLSISDIASSHNPTDEELSVIATLPGGSAVLIGIDGQFKGARFLLTADSDESGAVEPIIAGRSPESDIYLDDVTVSRRHALFIPNAGSFILTDADSLNGTYVNGDRVDEAYLKNGDEVHIGKFHFAFYLGTGR</sequence>
<evidence type="ECO:0000313" key="4">
    <source>
        <dbReference type="EMBL" id="GAA4800239.1"/>
    </source>
</evidence>
<dbReference type="InterPro" id="IPR050923">
    <property type="entry name" value="Cell_Proc_Reg/RNA_Proc"/>
</dbReference>
<evidence type="ECO:0000256" key="2">
    <source>
        <dbReference type="SAM" id="MobiDB-lite"/>
    </source>
</evidence>
<dbReference type="SMART" id="SM00240">
    <property type="entry name" value="FHA"/>
    <property type="match status" value="1"/>
</dbReference>
<evidence type="ECO:0000313" key="5">
    <source>
        <dbReference type="Proteomes" id="UP001500187"/>
    </source>
</evidence>
<feature type="domain" description="FHA" evidence="3">
    <location>
        <begin position="71"/>
        <end position="120"/>
    </location>
</feature>
<dbReference type="InterPro" id="IPR008984">
    <property type="entry name" value="SMAD_FHA_dom_sf"/>
</dbReference>
<dbReference type="PANTHER" id="PTHR23308">
    <property type="entry name" value="NUCLEAR INHIBITOR OF PROTEIN PHOSPHATASE-1"/>
    <property type="match status" value="1"/>
</dbReference>
<evidence type="ECO:0000256" key="1">
    <source>
        <dbReference type="ARBA" id="ARBA00022553"/>
    </source>
</evidence>
<reference evidence="5" key="1">
    <citation type="journal article" date="2019" name="Int. J. Syst. Evol. Microbiol.">
        <title>The Global Catalogue of Microorganisms (GCM) 10K type strain sequencing project: providing services to taxonomists for standard genome sequencing and annotation.</title>
        <authorList>
            <consortium name="The Broad Institute Genomics Platform"/>
            <consortium name="The Broad Institute Genome Sequencing Center for Infectious Disease"/>
            <person name="Wu L."/>
            <person name="Ma J."/>
        </authorList>
    </citation>
    <scope>NUCLEOTIDE SEQUENCE [LARGE SCALE GENOMIC DNA]</scope>
    <source>
        <strain evidence="5">JCM 18541</strain>
    </source>
</reference>
<comment type="caution">
    <text evidence="4">The sequence shown here is derived from an EMBL/GenBank/DDBJ whole genome shotgun (WGS) entry which is preliminary data.</text>
</comment>
<name>A0ABP9BUB7_9MICC</name>
<dbReference type="EMBL" id="BAABKP010000006">
    <property type="protein sequence ID" value="GAA4800239.1"/>
    <property type="molecule type" value="Genomic_DNA"/>
</dbReference>
<keyword evidence="5" id="KW-1185">Reference proteome</keyword>
<dbReference type="PROSITE" id="PS50006">
    <property type="entry name" value="FHA_DOMAIN"/>
    <property type="match status" value="1"/>
</dbReference>
<dbReference type="InterPro" id="IPR000253">
    <property type="entry name" value="FHA_dom"/>
</dbReference>
<evidence type="ECO:0000259" key="3">
    <source>
        <dbReference type="PROSITE" id="PS50006"/>
    </source>
</evidence>
<keyword evidence="1" id="KW-0597">Phosphoprotein</keyword>
<dbReference type="SUPFAM" id="SSF49879">
    <property type="entry name" value="SMAD/FHA domain"/>
    <property type="match status" value="1"/>
</dbReference>
<accession>A0ABP9BUB7</accession>
<gene>
    <name evidence="4" type="ORF">GCM10023352_20320</name>
</gene>
<feature type="compositionally biased region" description="Polar residues" evidence="2">
    <location>
        <begin position="9"/>
        <end position="21"/>
    </location>
</feature>
<dbReference type="Pfam" id="PF00498">
    <property type="entry name" value="FHA"/>
    <property type="match status" value="1"/>
</dbReference>
<protein>
    <submittedName>
        <fullName evidence="4">FHA domain-containing protein</fullName>
    </submittedName>
</protein>
<dbReference type="Proteomes" id="UP001500187">
    <property type="component" value="Unassembled WGS sequence"/>
</dbReference>
<feature type="region of interest" description="Disordered" evidence="2">
    <location>
        <begin position="1"/>
        <end position="21"/>
    </location>
</feature>